<gene>
    <name evidence="5" type="ORF">UU65_C0001G0144</name>
</gene>
<dbReference type="Pfam" id="PF24568">
    <property type="entry name" value="CC_PcsB"/>
    <property type="match status" value="1"/>
</dbReference>
<evidence type="ECO:0000256" key="1">
    <source>
        <dbReference type="ARBA" id="ARBA00022729"/>
    </source>
</evidence>
<dbReference type="InterPro" id="IPR050570">
    <property type="entry name" value="Cell_wall_metabolism_enzyme"/>
</dbReference>
<accession>A0A0G0W9R5</accession>
<dbReference type="InterPro" id="IPR057309">
    <property type="entry name" value="PcsB_CC"/>
</dbReference>
<dbReference type="CDD" id="cd12797">
    <property type="entry name" value="M23_peptidase"/>
    <property type="match status" value="1"/>
</dbReference>
<feature type="domain" description="M23ase beta-sheet core" evidence="3">
    <location>
        <begin position="304"/>
        <end position="399"/>
    </location>
</feature>
<proteinExistence type="predicted"/>
<dbReference type="InterPro" id="IPR016047">
    <property type="entry name" value="M23ase_b-sheet_dom"/>
</dbReference>
<protein>
    <submittedName>
        <fullName evidence="5">Uncharacterized protein</fullName>
    </submittedName>
</protein>
<dbReference type="Pfam" id="PF01551">
    <property type="entry name" value="Peptidase_M23"/>
    <property type="match status" value="1"/>
</dbReference>
<dbReference type="Proteomes" id="UP000033869">
    <property type="component" value="Unassembled WGS sequence"/>
</dbReference>
<evidence type="ECO:0000313" key="5">
    <source>
        <dbReference type="EMBL" id="KKS09739.1"/>
    </source>
</evidence>
<sequence>MVGFWIKKSSYRKQIMNLPLKVVIYALSIFVLLPNSVLAISLDESKNTLSQVEEEVKNIEENLKSKRNEVSTLQGQLSYMDDQVAAVEYQINIYGNQIKSTNADIEATNNKILETQKTIENQQDILREYIIELYTYGNTTTLEMIAGSQSFSEYLNKAEYVETIQGKVNENLESIQKLKKELEEKKLALDQKKLGLAKLQEEQQIKIQVLDSQRQIQKSLVDRTKGQESEYKKQLSEAQTKQAEAFAQYQAAVKESIANSKSSYKGGSGNGYLAMPSNGVITQDYGCTSFAQCGNSSGPYGGKIHNGIDIAYGYNGPIYAAQEGVVLDRGNESNSYGWGNWVAIEHPNGLVTLYGHLSSFAVNKGNTVTKGQIIGYEGFTGSSWPKGPGGSHLHFSVYTDFVLYDGAYHGPGYEGTANPYDFL</sequence>
<feature type="coiled-coil region" evidence="2">
    <location>
        <begin position="42"/>
        <end position="76"/>
    </location>
</feature>
<organism evidence="5 6">
    <name type="scientific">candidate division CPR2 bacterium GW2011_GWC1_41_48</name>
    <dbReference type="NCBI Taxonomy" id="1618344"/>
    <lineage>
        <taxon>Bacteria</taxon>
        <taxon>Bacteria division CPR2</taxon>
    </lineage>
</organism>
<dbReference type="PANTHER" id="PTHR21666">
    <property type="entry name" value="PEPTIDASE-RELATED"/>
    <property type="match status" value="1"/>
</dbReference>
<evidence type="ECO:0000313" key="6">
    <source>
        <dbReference type="Proteomes" id="UP000033869"/>
    </source>
</evidence>
<evidence type="ECO:0000256" key="2">
    <source>
        <dbReference type="SAM" id="Coils"/>
    </source>
</evidence>
<evidence type="ECO:0000259" key="4">
    <source>
        <dbReference type="Pfam" id="PF24568"/>
    </source>
</evidence>
<dbReference type="GO" id="GO:0004222">
    <property type="term" value="F:metalloendopeptidase activity"/>
    <property type="evidence" value="ECO:0007669"/>
    <property type="project" value="TreeGrafter"/>
</dbReference>
<name>A0A0G0W9R5_UNCC2</name>
<comment type="caution">
    <text evidence="5">The sequence shown here is derived from an EMBL/GenBank/DDBJ whole genome shotgun (WGS) entry which is preliminary data.</text>
</comment>
<dbReference type="Gene3D" id="2.70.70.10">
    <property type="entry name" value="Glucose Permease (Domain IIA)"/>
    <property type="match status" value="1"/>
</dbReference>
<feature type="coiled-coil region" evidence="2">
    <location>
        <begin position="161"/>
        <end position="241"/>
    </location>
</feature>
<dbReference type="AlphaFoldDB" id="A0A0G0W9R5"/>
<reference evidence="5 6" key="1">
    <citation type="journal article" date="2015" name="Nature">
        <title>rRNA introns, odd ribosomes, and small enigmatic genomes across a large radiation of phyla.</title>
        <authorList>
            <person name="Brown C.T."/>
            <person name="Hug L.A."/>
            <person name="Thomas B.C."/>
            <person name="Sharon I."/>
            <person name="Castelle C.J."/>
            <person name="Singh A."/>
            <person name="Wilkins M.J."/>
            <person name="Williams K.H."/>
            <person name="Banfield J.F."/>
        </authorList>
    </citation>
    <scope>NUCLEOTIDE SEQUENCE [LARGE SCALE GENOMIC DNA]</scope>
</reference>
<dbReference type="EMBL" id="LCBL01000001">
    <property type="protein sequence ID" value="KKS09739.1"/>
    <property type="molecule type" value="Genomic_DNA"/>
</dbReference>
<dbReference type="Gene3D" id="6.10.250.3150">
    <property type="match status" value="1"/>
</dbReference>
<evidence type="ECO:0000259" key="3">
    <source>
        <dbReference type="Pfam" id="PF01551"/>
    </source>
</evidence>
<dbReference type="PANTHER" id="PTHR21666:SF270">
    <property type="entry name" value="MUREIN HYDROLASE ACTIVATOR ENVC"/>
    <property type="match status" value="1"/>
</dbReference>
<dbReference type="SUPFAM" id="SSF51261">
    <property type="entry name" value="Duplicated hybrid motif"/>
    <property type="match status" value="1"/>
</dbReference>
<keyword evidence="1" id="KW-0732">Signal</keyword>
<feature type="domain" description="Peptidoglycan hydrolase PcsB coiled-coil" evidence="4">
    <location>
        <begin position="113"/>
        <end position="185"/>
    </location>
</feature>
<dbReference type="InterPro" id="IPR011055">
    <property type="entry name" value="Dup_hybrid_motif"/>
</dbReference>
<keyword evidence="2" id="KW-0175">Coiled coil</keyword>
<dbReference type="SUPFAM" id="SSF57997">
    <property type="entry name" value="Tropomyosin"/>
    <property type="match status" value="1"/>
</dbReference>